<keyword evidence="2" id="KW-1185">Reference proteome</keyword>
<reference evidence="1 2" key="1">
    <citation type="submission" date="2020-08" db="EMBL/GenBank/DDBJ databases">
        <title>Genomic Encyclopedia of Type Strains, Phase IV (KMG-V): Genome sequencing to study the core and pangenomes of soil and plant-associated prokaryotes.</title>
        <authorList>
            <person name="Whitman W."/>
        </authorList>
    </citation>
    <scope>NUCLEOTIDE SEQUENCE [LARGE SCALE GENOMIC DNA]</scope>
    <source>
        <strain evidence="1 2">SEMIA 4059</strain>
    </source>
</reference>
<evidence type="ECO:0000313" key="2">
    <source>
        <dbReference type="Proteomes" id="UP000526625"/>
    </source>
</evidence>
<protein>
    <recommendedName>
        <fullName evidence="3">AcrB/AcrD/AcrF family protein</fullName>
    </recommendedName>
</protein>
<organism evidence="1 2">
    <name type="scientific">Rhizobium tropici</name>
    <dbReference type="NCBI Taxonomy" id="398"/>
    <lineage>
        <taxon>Bacteria</taxon>
        <taxon>Pseudomonadati</taxon>
        <taxon>Pseudomonadota</taxon>
        <taxon>Alphaproteobacteria</taxon>
        <taxon>Hyphomicrobiales</taxon>
        <taxon>Rhizobiaceae</taxon>
        <taxon>Rhizobium/Agrobacterium group</taxon>
        <taxon>Rhizobium</taxon>
    </lineage>
</organism>
<proteinExistence type="predicted"/>
<gene>
    <name evidence="1" type="ORF">GGD45_006435</name>
</gene>
<sequence length="32" mass="3518">MFTLFVVPAVYMLLAADHHKKDAPEAEPAPAH</sequence>
<evidence type="ECO:0008006" key="3">
    <source>
        <dbReference type="Google" id="ProtNLM"/>
    </source>
</evidence>
<comment type="caution">
    <text evidence="1">The sequence shown here is derived from an EMBL/GenBank/DDBJ whole genome shotgun (WGS) entry which is preliminary data.</text>
</comment>
<evidence type="ECO:0000313" key="1">
    <source>
        <dbReference type="EMBL" id="MBB6495958.1"/>
    </source>
</evidence>
<accession>A0ABR6R9V4</accession>
<dbReference type="EMBL" id="JACHBF010000070">
    <property type="protein sequence ID" value="MBB6495958.1"/>
    <property type="molecule type" value="Genomic_DNA"/>
</dbReference>
<dbReference type="Proteomes" id="UP000526625">
    <property type="component" value="Unassembled WGS sequence"/>
</dbReference>
<name>A0ABR6R9V4_RHITR</name>